<evidence type="ECO:0000256" key="1">
    <source>
        <dbReference type="SAM" id="MobiDB-lite"/>
    </source>
</evidence>
<dbReference type="AlphaFoldDB" id="A0A1H8W4Y0"/>
<name>A0A1H8W4Y0_9EURY</name>
<feature type="compositionally biased region" description="Basic and acidic residues" evidence="1">
    <location>
        <begin position="188"/>
        <end position="197"/>
    </location>
</feature>
<reference evidence="3" key="1">
    <citation type="submission" date="2016-10" db="EMBL/GenBank/DDBJ databases">
        <authorList>
            <person name="Varghese N."/>
            <person name="Submissions S."/>
        </authorList>
    </citation>
    <scope>NUCLEOTIDE SEQUENCE [LARGE SCALE GENOMIC DNA]</scope>
    <source>
        <strain evidence="3">IBRC-M 10043</strain>
    </source>
</reference>
<organism evidence="2 3">
    <name type="scientific">Halorientalis persicus</name>
    <dbReference type="NCBI Taxonomy" id="1367881"/>
    <lineage>
        <taxon>Archaea</taxon>
        <taxon>Methanobacteriati</taxon>
        <taxon>Methanobacteriota</taxon>
        <taxon>Stenosarchaea group</taxon>
        <taxon>Halobacteria</taxon>
        <taxon>Halobacteriales</taxon>
        <taxon>Haloarculaceae</taxon>
        <taxon>Halorientalis</taxon>
    </lineage>
</organism>
<sequence length="208" mass="24063">MQFEYSCPECECTDGRHPIQCDFRELSRTDLEKAHIDIISRLSVGPCDKDTLKDEIHGEWSQIHDEIVRELIQYKHASLTEDQKLTLIPPSDGFDSIDPHREPLKTIYRHGSYPGAHDNSLFALISWYESVGLSWQQTKDKVIEWLEQSGAWDRGGFKEESKEAVVEKKQHVYQRDYGWRNKGKAAKRVIDQKRQEQNPHSAPVATGD</sequence>
<evidence type="ECO:0000313" key="3">
    <source>
        <dbReference type="Proteomes" id="UP000198775"/>
    </source>
</evidence>
<dbReference type="Proteomes" id="UP000198775">
    <property type="component" value="Unassembled WGS sequence"/>
</dbReference>
<proteinExistence type="predicted"/>
<keyword evidence="3" id="KW-1185">Reference proteome</keyword>
<protein>
    <submittedName>
        <fullName evidence="2">Uncharacterized protein</fullName>
    </submittedName>
</protein>
<dbReference type="Pfam" id="PF24286">
    <property type="entry name" value="DUF7474"/>
    <property type="match status" value="1"/>
</dbReference>
<dbReference type="RefSeq" id="WP_092664428.1">
    <property type="nucleotide sequence ID" value="NZ_FOCX01000047.1"/>
</dbReference>
<dbReference type="OrthoDB" id="296096at2157"/>
<dbReference type="EMBL" id="FOCX01000047">
    <property type="protein sequence ID" value="SEP22208.1"/>
    <property type="molecule type" value="Genomic_DNA"/>
</dbReference>
<evidence type="ECO:0000313" key="2">
    <source>
        <dbReference type="EMBL" id="SEP22208.1"/>
    </source>
</evidence>
<accession>A0A1H8W4Y0</accession>
<gene>
    <name evidence="2" type="ORF">SAMN05216388_10479</name>
</gene>
<feature type="region of interest" description="Disordered" evidence="1">
    <location>
        <begin position="184"/>
        <end position="208"/>
    </location>
</feature>
<dbReference type="InterPro" id="IPR055897">
    <property type="entry name" value="DUF7474"/>
</dbReference>